<dbReference type="EMBL" id="JARWAL010000020">
    <property type="protein sequence ID" value="MDR5894340.1"/>
    <property type="molecule type" value="Genomic_DNA"/>
</dbReference>
<dbReference type="Proteomes" id="UP001252270">
    <property type="component" value="Unassembled WGS sequence"/>
</dbReference>
<protein>
    <submittedName>
        <fullName evidence="1">Uncharacterized protein</fullName>
    </submittedName>
</protein>
<evidence type="ECO:0000313" key="2">
    <source>
        <dbReference type="Proteomes" id="UP001252270"/>
    </source>
</evidence>
<gene>
    <name evidence="1" type="ORF">QC820_16245</name>
</gene>
<dbReference type="RefSeq" id="WP_309637639.1">
    <property type="nucleotide sequence ID" value="NZ_JARWAL010000020.1"/>
</dbReference>
<organism evidence="1 2">
    <name type="scientific">Halomonas mongoliensis</name>
    <dbReference type="NCBI Taxonomy" id="321265"/>
    <lineage>
        <taxon>Bacteria</taxon>
        <taxon>Pseudomonadati</taxon>
        <taxon>Pseudomonadota</taxon>
        <taxon>Gammaproteobacteria</taxon>
        <taxon>Oceanospirillales</taxon>
        <taxon>Halomonadaceae</taxon>
        <taxon>Halomonas</taxon>
    </lineage>
</organism>
<accession>A0ABU1GR81</accession>
<comment type="caution">
    <text evidence="1">The sequence shown here is derived from an EMBL/GenBank/DDBJ whole genome shotgun (WGS) entry which is preliminary data.</text>
</comment>
<keyword evidence="2" id="KW-1185">Reference proteome</keyword>
<name>A0ABU1GR81_9GAMM</name>
<evidence type="ECO:0000313" key="1">
    <source>
        <dbReference type="EMBL" id="MDR5894340.1"/>
    </source>
</evidence>
<proteinExistence type="predicted"/>
<sequence>MAHPLAQLAAPGHGAGLALRPEAIDKADGANPPAQMPGHAVVLGAPEDARIGQRAAGGQAAVATGNWMALFA</sequence>
<reference evidence="1 2" key="1">
    <citation type="submission" date="2023-04" db="EMBL/GenBank/DDBJ databases">
        <title>A long-awaited taxogenomic arrangement of the family Halomonadaceae.</title>
        <authorList>
            <person name="De La Haba R."/>
            <person name="Chuvochina M."/>
            <person name="Wittouck S."/>
            <person name="Arahal D.R."/>
            <person name="Sanchez-Porro C."/>
            <person name="Hugenholtz P."/>
            <person name="Ventosa A."/>
        </authorList>
    </citation>
    <scope>NUCLEOTIDE SEQUENCE [LARGE SCALE GENOMIC DNA]</scope>
    <source>
        <strain evidence="1 2">DSM 17332</strain>
    </source>
</reference>